<evidence type="ECO:0000256" key="5">
    <source>
        <dbReference type="ARBA" id="ARBA00022777"/>
    </source>
</evidence>
<dbReference type="SMART" id="SM00387">
    <property type="entry name" value="HATPase_c"/>
    <property type="match status" value="1"/>
</dbReference>
<dbReference type="Pfam" id="PF02518">
    <property type="entry name" value="HATPase_c"/>
    <property type="match status" value="1"/>
</dbReference>
<dbReference type="GO" id="GO:0004721">
    <property type="term" value="F:phosphoprotein phosphatase activity"/>
    <property type="evidence" value="ECO:0007669"/>
    <property type="project" value="TreeGrafter"/>
</dbReference>
<comment type="catalytic activity">
    <reaction evidence="1">
        <text>ATP + protein L-histidine = ADP + protein N-phospho-L-histidine.</text>
        <dbReference type="EC" id="2.7.13.3"/>
    </reaction>
</comment>
<evidence type="ECO:0000256" key="1">
    <source>
        <dbReference type="ARBA" id="ARBA00000085"/>
    </source>
</evidence>
<dbReference type="PRINTS" id="PR00344">
    <property type="entry name" value="BCTRLSENSOR"/>
</dbReference>
<dbReference type="Proteomes" id="UP000595074">
    <property type="component" value="Chromosome"/>
</dbReference>
<dbReference type="AlphaFoldDB" id="A0A7M1S7R8"/>
<gene>
    <name evidence="9" type="ORF">IMZ28_04620</name>
</gene>
<keyword evidence="10" id="KW-1185">Reference proteome</keyword>
<evidence type="ECO:0000256" key="4">
    <source>
        <dbReference type="ARBA" id="ARBA00022679"/>
    </source>
</evidence>
<dbReference type="GO" id="GO:0000155">
    <property type="term" value="F:phosphorelay sensor kinase activity"/>
    <property type="evidence" value="ECO:0007669"/>
    <property type="project" value="InterPro"/>
</dbReference>
<dbReference type="SUPFAM" id="SSF47384">
    <property type="entry name" value="Homodimeric domain of signal transducing histidine kinase"/>
    <property type="match status" value="1"/>
</dbReference>
<organism evidence="9 10">
    <name type="scientific">Sulfurovum indicum</name>
    <dbReference type="NCBI Taxonomy" id="2779528"/>
    <lineage>
        <taxon>Bacteria</taxon>
        <taxon>Pseudomonadati</taxon>
        <taxon>Campylobacterota</taxon>
        <taxon>Epsilonproteobacteria</taxon>
        <taxon>Campylobacterales</taxon>
        <taxon>Sulfurovaceae</taxon>
        <taxon>Sulfurovum</taxon>
    </lineage>
</organism>
<dbReference type="GO" id="GO:0005886">
    <property type="term" value="C:plasma membrane"/>
    <property type="evidence" value="ECO:0007669"/>
    <property type="project" value="TreeGrafter"/>
</dbReference>
<feature type="domain" description="Histidine kinase" evidence="8">
    <location>
        <begin position="195"/>
        <end position="395"/>
    </location>
</feature>
<dbReference type="InterPro" id="IPR036890">
    <property type="entry name" value="HATPase_C_sf"/>
</dbReference>
<evidence type="ECO:0000256" key="2">
    <source>
        <dbReference type="ARBA" id="ARBA00012438"/>
    </source>
</evidence>
<dbReference type="InterPro" id="IPR003661">
    <property type="entry name" value="HisK_dim/P_dom"/>
</dbReference>
<accession>A0A7M1S7R8</accession>
<dbReference type="InterPro" id="IPR005467">
    <property type="entry name" value="His_kinase_dom"/>
</dbReference>
<dbReference type="InterPro" id="IPR003594">
    <property type="entry name" value="HATPase_dom"/>
</dbReference>
<keyword evidence="4" id="KW-0808">Transferase</keyword>
<keyword evidence="6" id="KW-0902">Two-component regulatory system</keyword>
<sequence length="395" mass="46557">MSALKNRATNSLLRSEKKSLRRFLTLYVAMVVFGITLLSLYYYESQRQLMLSNKRAELAQYAYIQTKRLKVLHHFFPERREYPRDPRFTSAIYDIEFNRIFSLNHLERVNFDEEIYVEHGYIHFVKGLDTYYLGTRYLVIEIKDDGLWLKQIWKDIIIYGTAAFILFMLFGLYLAKLFLKPMRDSIILLDRFIKDTTHELNTPLSAILANIEMMDTGVMVEKNRRKLERINIAAKTVSTLYKDLTYLTLEQEKENEDEMLSLKEIIRDRVEYFDVLARSKQITFKLSLADTTIKMDRRKFVRVIDNLISNAIKYNKRNGEISIILEKNKLMIADTGIGISKEKIPFMFDRYLRFNSSEGGFGIGLSIVKKILDEYHITIEVISKEGEGTRMVLVW</sequence>
<dbReference type="PROSITE" id="PS50109">
    <property type="entry name" value="HIS_KIN"/>
    <property type="match status" value="1"/>
</dbReference>
<dbReference type="Gene3D" id="3.30.565.10">
    <property type="entry name" value="Histidine kinase-like ATPase, C-terminal domain"/>
    <property type="match status" value="1"/>
</dbReference>
<dbReference type="InterPro" id="IPR004358">
    <property type="entry name" value="Sig_transdc_His_kin-like_C"/>
</dbReference>
<dbReference type="SUPFAM" id="SSF55874">
    <property type="entry name" value="ATPase domain of HSP90 chaperone/DNA topoisomerase II/histidine kinase"/>
    <property type="match status" value="1"/>
</dbReference>
<dbReference type="PANTHER" id="PTHR45453:SF1">
    <property type="entry name" value="PHOSPHATE REGULON SENSOR PROTEIN PHOR"/>
    <property type="match status" value="1"/>
</dbReference>
<dbReference type="KEGG" id="sinu:IMZ28_04620"/>
<dbReference type="InterPro" id="IPR036097">
    <property type="entry name" value="HisK_dim/P_sf"/>
</dbReference>
<dbReference type="PANTHER" id="PTHR45453">
    <property type="entry name" value="PHOSPHATE REGULON SENSOR PROTEIN PHOR"/>
    <property type="match status" value="1"/>
</dbReference>
<dbReference type="CDD" id="cd00082">
    <property type="entry name" value="HisKA"/>
    <property type="match status" value="1"/>
</dbReference>
<dbReference type="CDD" id="cd00075">
    <property type="entry name" value="HATPase"/>
    <property type="match status" value="1"/>
</dbReference>
<dbReference type="RefSeq" id="WP_197549578.1">
    <property type="nucleotide sequence ID" value="NZ_CP063164.1"/>
</dbReference>
<dbReference type="InterPro" id="IPR050351">
    <property type="entry name" value="BphY/WalK/GraS-like"/>
</dbReference>
<keyword evidence="7" id="KW-0812">Transmembrane</keyword>
<dbReference type="GO" id="GO:0016036">
    <property type="term" value="P:cellular response to phosphate starvation"/>
    <property type="evidence" value="ECO:0007669"/>
    <property type="project" value="TreeGrafter"/>
</dbReference>
<evidence type="ECO:0000256" key="7">
    <source>
        <dbReference type="SAM" id="Phobius"/>
    </source>
</evidence>
<dbReference type="Gene3D" id="1.10.287.130">
    <property type="match status" value="1"/>
</dbReference>
<keyword evidence="7" id="KW-1133">Transmembrane helix</keyword>
<dbReference type="SMART" id="SM00388">
    <property type="entry name" value="HisKA"/>
    <property type="match status" value="1"/>
</dbReference>
<evidence type="ECO:0000256" key="6">
    <source>
        <dbReference type="ARBA" id="ARBA00023012"/>
    </source>
</evidence>
<keyword evidence="5 9" id="KW-0418">Kinase</keyword>
<dbReference type="EC" id="2.7.13.3" evidence="2"/>
<evidence type="ECO:0000313" key="9">
    <source>
        <dbReference type="EMBL" id="QOR62759.1"/>
    </source>
</evidence>
<feature type="transmembrane region" description="Helical" evidence="7">
    <location>
        <begin position="156"/>
        <end position="175"/>
    </location>
</feature>
<evidence type="ECO:0000256" key="3">
    <source>
        <dbReference type="ARBA" id="ARBA00022553"/>
    </source>
</evidence>
<dbReference type="Pfam" id="PF00512">
    <property type="entry name" value="HisKA"/>
    <property type="match status" value="1"/>
</dbReference>
<keyword evidence="3" id="KW-0597">Phosphoprotein</keyword>
<name>A0A7M1S7R8_9BACT</name>
<evidence type="ECO:0000313" key="10">
    <source>
        <dbReference type="Proteomes" id="UP000595074"/>
    </source>
</evidence>
<feature type="transmembrane region" description="Helical" evidence="7">
    <location>
        <begin position="23"/>
        <end position="43"/>
    </location>
</feature>
<keyword evidence="7" id="KW-0472">Membrane</keyword>
<dbReference type="EMBL" id="CP063164">
    <property type="protein sequence ID" value="QOR62759.1"/>
    <property type="molecule type" value="Genomic_DNA"/>
</dbReference>
<evidence type="ECO:0000259" key="8">
    <source>
        <dbReference type="PROSITE" id="PS50109"/>
    </source>
</evidence>
<protein>
    <recommendedName>
        <fullName evidence="2">histidine kinase</fullName>
        <ecNumber evidence="2">2.7.13.3</ecNumber>
    </recommendedName>
</protein>
<proteinExistence type="predicted"/>
<reference evidence="9 10" key="1">
    <citation type="submission" date="2020-10" db="EMBL/GenBank/DDBJ databases">
        <title>The genome of sulfurovum sp.</title>
        <authorList>
            <person name="Xie S."/>
            <person name="Shao Z."/>
            <person name="Jiang L."/>
        </authorList>
    </citation>
    <scope>NUCLEOTIDE SEQUENCE [LARGE SCALE GENOMIC DNA]</scope>
    <source>
        <strain evidence="9 10">ST-419</strain>
    </source>
</reference>